<dbReference type="AlphaFoldDB" id="A0A1I0CK81"/>
<dbReference type="RefSeq" id="WP_139206460.1">
    <property type="nucleotide sequence ID" value="NZ_FOHO01000003.1"/>
</dbReference>
<organism evidence="2 3">
    <name type="scientific">Paracoccus homiensis</name>
    <dbReference type="NCBI Taxonomy" id="364199"/>
    <lineage>
        <taxon>Bacteria</taxon>
        <taxon>Pseudomonadati</taxon>
        <taxon>Pseudomonadota</taxon>
        <taxon>Alphaproteobacteria</taxon>
        <taxon>Rhodobacterales</taxon>
        <taxon>Paracoccaceae</taxon>
        <taxon>Paracoccus</taxon>
    </lineage>
</organism>
<dbReference type="InterPro" id="IPR011644">
    <property type="entry name" value="Heme_NO-bd"/>
</dbReference>
<evidence type="ECO:0000313" key="3">
    <source>
        <dbReference type="Proteomes" id="UP000199180"/>
    </source>
</evidence>
<name>A0A1I0CK81_9RHOB</name>
<evidence type="ECO:0000313" key="2">
    <source>
        <dbReference type="EMBL" id="SET19589.1"/>
    </source>
</evidence>
<dbReference type="SUPFAM" id="SSF111126">
    <property type="entry name" value="Ligand-binding domain in the NO signalling and Golgi transport"/>
    <property type="match status" value="1"/>
</dbReference>
<dbReference type="InterPro" id="IPR038158">
    <property type="entry name" value="H-NOX_domain_sf"/>
</dbReference>
<dbReference type="Proteomes" id="UP000199180">
    <property type="component" value="Unassembled WGS sequence"/>
</dbReference>
<dbReference type="EMBL" id="FOHO01000003">
    <property type="protein sequence ID" value="SET19589.1"/>
    <property type="molecule type" value="Genomic_DNA"/>
</dbReference>
<sequence>MHRLVQRAIEEFIIANYGSDVWTKVATASRHRMTSDDETHGQKVMHAASGELRKPYVEMWEDLGAWLARLEPMRRLLRFSGRDFKDFLQNIVDLPDYTRMVVPDLKMPGMTVVTEDEVLRILVRRRDPEWIHAIAGVVRVMADDYGALGLIWVEPDGIAVQVSDDCFAEARDFHLGAGILREGLA</sequence>
<dbReference type="Gene3D" id="3.90.1520.10">
    <property type="entry name" value="H-NOX domain"/>
    <property type="match status" value="1"/>
</dbReference>
<evidence type="ECO:0000259" key="1">
    <source>
        <dbReference type="Pfam" id="PF07700"/>
    </source>
</evidence>
<protein>
    <submittedName>
        <fullName evidence="2">Haem-NO-binding</fullName>
    </submittedName>
</protein>
<dbReference type="OrthoDB" id="981203at2"/>
<dbReference type="GO" id="GO:0020037">
    <property type="term" value="F:heme binding"/>
    <property type="evidence" value="ECO:0007669"/>
    <property type="project" value="InterPro"/>
</dbReference>
<feature type="domain" description="Heme NO-binding" evidence="1">
    <location>
        <begin position="4"/>
        <end position="117"/>
    </location>
</feature>
<dbReference type="STRING" id="364199.SAMN04489858_103340"/>
<proteinExistence type="predicted"/>
<accession>A0A1I0CK81</accession>
<gene>
    <name evidence="2" type="ORF">SAMN04489858_103340</name>
</gene>
<dbReference type="Pfam" id="PF07700">
    <property type="entry name" value="HNOB"/>
    <property type="match status" value="1"/>
</dbReference>
<keyword evidence="3" id="KW-1185">Reference proteome</keyword>
<reference evidence="2 3" key="1">
    <citation type="submission" date="2016-10" db="EMBL/GenBank/DDBJ databases">
        <authorList>
            <person name="de Groot N.N."/>
        </authorList>
    </citation>
    <scope>NUCLEOTIDE SEQUENCE [LARGE SCALE GENOMIC DNA]</scope>
    <source>
        <strain evidence="2 3">DSM 17862</strain>
    </source>
</reference>
<dbReference type="InterPro" id="IPR024096">
    <property type="entry name" value="NO_sig/Golgi_transp_ligand-bd"/>
</dbReference>